<protein>
    <submittedName>
        <fullName evidence="1">Uncharacterized protein</fullName>
    </submittedName>
</protein>
<dbReference type="EMBL" id="QSON01000010">
    <property type="protein sequence ID" value="RGJ00801.1"/>
    <property type="molecule type" value="Genomic_DNA"/>
</dbReference>
<proteinExistence type="predicted"/>
<accession>A0A374P324</accession>
<comment type="caution">
    <text evidence="1">The sequence shown here is derived from an EMBL/GenBank/DDBJ whole genome shotgun (WGS) entry which is preliminary data.</text>
</comment>
<gene>
    <name evidence="1" type="ORF">DXD79_20090</name>
</gene>
<name>A0A374P324_9FIRM</name>
<sequence length="170" mass="20410">MNENANIHKEIYDIEYKEKVKRELTKCLKKAGEELYLLDKNLICDNNFIDIHAHERSICFKFGLYLNKYLDSNNLLKKYDLDAEYNRDIEGFKRLANRPNGCYPDLILHKRGSNENNILIIECKGWWADDKDIEEDKEKIIAFLNSERYKYMFGLLIIFNRENIVFNWID</sequence>
<organism evidence="1 2">
    <name type="scientific">Hungatella hathewayi</name>
    <dbReference type="NCBI Taxonomy" id="154046"/>
    <lineage>
        <taxon>Bacteria</taxon>
        <taxon>Bacillati</taxon>
        <taxon>Bacillota</taxon>
        <taxon>Clostridia</taxon>
        <taxon>Lachnospirales</taxon>
        <taxon>Lachnospiraceae</taxon>
        <taxon>Hungatella</taxon>
    </lineage>
</organism>
<evidence type="ECO:0000313" key="1">
    <source>
        <dbReference type="EMBL" id="RGJ00801.1"/>
    </source>
</evidence>
<dbReference type="RefSeq" id="WP_117632349.1">
    <property type="nucleotide sequence ID" value="NZ_QSON01000010.1"/>
</dbReference>
<evidence type="ECO:0000313" key="2">
    <source>
        <dbReference type="Proteomes" id="UP000263014"/>
    </source>
</evidence>
<reference evidence="1 2" key="1">
    <citation type="submission" date="2018-08" db="EMBL/GenBank/DDBJ databases">
        <title>A genome reference for cultivated species of the human gut microbiota.</title>
        <authorList>
            <person name="Zou Y."/>
            <person name="Xue W."/>
            <person name="Luo G."/>
        </authorList>
    </citation>
    <scope>NUCLEOTIDE SEQUENCE [LARGE SCALE GENOMIC DNA]</scope>
    <source>
        <strain evidence="1 2">TM09-12</strain>
    </source>
</reference>
<dbReference type="Proteomes" id="UP000263014">
    <property type="component" value="Unassembled WGS sequence"/>
</dbReference>
<dbReference type="AlphaFoldDB" id="A0A374P324"/>